<name>A0A5J4X947_9EUKA</name>
<accession>A0A5J4X947</accession>
<reference evidence="1 2" key="1">
    <citation type="submission" date="2019-03" db="EMBL/GenBank/DDBJ databases">
        <title>Single cell metagenomics reveals metabolic interactions within the superorganism composed of flagellate Streblomastix strix and complex community of Bacteroidetes bacteria on its surface.</title>
        <authorList>
            <person name="Treitli S.C."/>
            <person name="Kolisko M."/>
            <person name="Husnik F."/>
            <person name="Keeling P."/>
            <person name="Hampl V."/>
        </authorList>
    </citation>
    <scope>NUCLEOTIDE SEQUENCE [LARGE SCALE GENOMIC DNA]</scope>
    <source>
        <strain evidence="1">ST1C</strain>
    </source>
</reference>
<evidence type="ECO:0000313" key="2">
    <source>
        <dbReference type="Proteomes" id="UP000324800"/>
    </source>
</evidence>
<gene>
    <name evidence="1" type="ORF">EZS28_000840</name>
</gene>
<comment type="caution">
    <text evidence="1">The sequence shown here is derived from an EMBL/GenBank/DDBJ whole genome shotgun (WGS) entry which is preliminary data.</text>
</comment>
<evidence type="ECO:0000313" key="1">
    <source>
        <dbReference type="EMBL" id="KAA6403644.1"/>
    </source>
</evidence>
<proteinExistence type="predicted"/>
<organism evidence="1 2">
    <name type="scientific">Streblomastix strix</name>
    <dbReference type="NCBI Taxonomy" id="222440"/>
    <lineage>
        <taxon>Eukaryota</taxon>
        <taxon>Metamonada</taxon>
        <taxon>Preaxostyla</taxon>
        <taxon>Oxymonadida</taxon>
        <taxon>Streblomastigidae</taxon>
        <taxon>Streblomastix</taxon>
    </lineage>
</organism>
<dbReference type="AlphaFoldDB" id="A0A5J4X947"/>
<protein>
    <submittedName>
        <fullName evidence="1">Uncharacterized protein</fullName>
    </submittedName>
</protein>
<dbReference type="Proteomes" id="UP000324800">
    <property type="component" value="Unassembled WGS sequence"/>
</dbReference>
<dbReference type="EMBL" id="SNRW01000077">
    <property type="protein sequence ID" value="KAA6403644.1"/>
    <property type="molecule type" value="Genomic_DNA"/>
</dbReference>
<sequence length="165" mass="19006">MQQAQQGYYGKTAQGIEASEHLQFWIGFSTACGPFYQFILMKNATELWESAIYAREYVVISGNSLSDLCTKKSFSFSPIESIIEGKRNCGVFIDKSRCEIDRQATVQTTGTPFYYKIPFDITFNGVLDFNYLNTKFNSFLVFKRNYATLHIQLFIQDFLQDLKVV</sequence>